<evidence type="ECO:0000313" key="2">
    <source>
        <dbReference type="EMBL" id="CAG8476452.1"/>
    </source>
</evidence>
<protein>
    <submittedName>
        <fullName evidence="2">9015_t:CDS:1</fullName>
    </submittedName>
</protein>
<feature type="compositionally biased region" description="Low complexity" evidence="1">
    <location>
        <begin position="120"/>
        <end position="131"/>
    </location>
</feature>
<feature type="compositionally biased region" description="Low complexity" evidence="1">
    <location>
        <begin position="1"/>
        <end position="22"/>
    </location>
</feature>
<comment type="caution">
    <text evidence="2">The sequence shown here is derived from an EMBL/GenBank/DDBJ whole genome shotgun (WGS) entry which is preliminary data.</text>
</comment>
<dbReference type="AlphaFoldDB" id="A0A9N8WAL4"/>
<organism evidence="2 3">
    <name type="scientific">Ambispora gerdemannii</name>
    <dbReference type="NCBI Taxonomy" id="144530"/>
    <lineage>
        <taxon>Eukaryota</taxon>
        <taxon>Fungi</taxon>
        <taxon>Fungi incertae sedis</taxon>
        <taxon>Mucoromycota</taxon>
        <taxon>Glomeromycotina</taxon>
        <taxon>Glomeromycetes</taxon>
        <taxon>Archaeosporales</taxon>
        <taxon>Ambisporaceae</taxon>
        <taxon>Ambispora</taxon>
    </lineage>
</organism>
<dbReference type="EMBL" id="CAJVPL010000269">
    <property type="protein sequence ID" value="CAG8476452.1"/>
    <property type="molecule type" value="Genomic_DNA"/>
</dbReference>
<gene>
    <name evidence="2" type="ORF">AGERDE_LOCUS3004</name>
</gene>
<keyword evidence="3" id="KW-1185">Reference proteome</keyword>
<reference evidence="2" key="1">
    <citation type="submission" date="2021-06" db="EMBL/GenBank/DDBJ databases">
        <authorList>
            <person name="Kallberg Y."/>
            <person name="Tangrot J."/>
            <person name="Rosling A."/>
        </authorList>
    </citation>
    <scope>NUCLEOTIDE SEQUENCE</scope>
    <source>
        <strain evidence="2">MT106</strain>
    </source>
</reference>
<feature type="compositionally biased region" description="Pro residues" evidence="1">
    <location>
        <begin position="96"/>
        <end position="114"/>
    </location>
</feature>
<feature type="region of interest" description="Disordered" evidence="1">
    <location>
        <begin position="78"/>
        <end position="138"/>
    </location>
</feature>
<proteinExistence type="predicted"/>
<name>A0A9N8WAL4_9GLOM</name>
<sequence>MNNKNHNKLANENPTNSTNTTSIPRSDHNITTTTNPWTSTITPPLANTLLAVYVRIRRKKHRQQLLSSAISVAEGGISAPETGMSESYQNQQPTSTPSPTPLPPPQPLPSPPSPLSTIDSFSTRGSGSLSSPRYQVSTLQIEPMTRRVTLNLGERGRNIVLRNTDGSGTDHVVNVISIQEEDENESDGLSSSFKKKVMFWRGP</sequence>
<dbReference type="Proteomes" id="UP000789831">
    <property type="component" value="Unassembled WGS sequence"/>
</dbReference>
<evidence type="ECO:0000313" key="3">
    <source>
        <dbReference type="Proteomes" id="UP000789831"/>
    </source>
</evidence>
<evidence type="ECO:0000256" key="1">
    <source>
        <dbReference type="SAM" id="MobiDB-lite"/>
    </source>
</evidence>
<dbReference type="OrthoDB" id="2449088at2759"/>
<feature type="region of interest" description="Disordered" evidence="1">
    <location>
        <begin position="1"/>
        <end position="37"/>
    </location>
</feature>
<accession>A0A9N8WAL4</accession>